<dbReference type="InterPro" id="IPR053235">
    <property type="entry name" value="Ser_Thr_kinase"/>
</dbReference>
<dbReference type="InterPro" id="IPR008271">
    <property type="entry name" value="Ser/Thr_kinase_AS"/>
</dbReference>
<sequence length="135" mass="14914">MEYMDAGTLDGIFRANGPFSEASPAHIAYQVLNGLKNLHEHNIVHLDIKPSNLLVSKDMKVKIADFGVSKIVHGDVWSLGVTLLELHAGHFPFFPAGKKPTNWKELVLVICFGEFRGSIRGIQQLHQVLLGEGTE</sequence>
<dbReference type="Pfam" id="PF00069">
    <property type="entry name" value="Pkinase"/>
    <property type="match status" value="1"/>
</dbReference>
<feature type="domain" description="Protein kinase" evidence="1">
    <location>
        <begin position="1"/>
        <end position="135"/>
    </location>
</feature>
<accession>A0A4U5NMF8</accession>
<evidence type="ECO:0000313" key="2">
    <source>
        <dbReference type="EMBL" id="TKR83930.1"/>
    </source>
</evidence>
<proteinExistence type="predicted"/>
<dbReference type="AlphaFoldDB" id="A0A4U5NMF8"/>
<protein>
    <recommendedName>
        <fullName evidence="1">Protein kinase domain-containing protein</fullName>
    </recommendedName>
</protein>
<dbReference type="PANTHER" id="PTHR24361:SF718">
    <property type="entry name" value="MITOGEN-ACTIVATED PROTEIN KINASE KINASE 9-LIKE"/>
    <property type="match status" value="1"/>
</dbReference>
<gene>
    <name evidence="2" type="ORF">D5086_0000267010</name>
</gene>
<organism evidence="2">
    <name type="scientific">Populus alba</name>
    <name type="common">White poplar</name>
    <dbReference type="NCBI Taxonomy" id="43335"/>
    <lineage>
        <taxon>Eukaryota</taxon>
        <taxon>Viridiplantae</taxon>
        <taxon>Streptophyta</taxon>
        <taxon>Embryophyta</taxon>
        <taxon>Tracheophyta</taxon>
        <taxon>Spermatophyta</taxon>
        <taxon>Magnoliopsida</taxon>
        <taxon>eudicotyledons</taxon>
        <taxon>Gunneridae</taxon>
        <taxon>Pentapetalae</taxon>
        <taxon>rosids</taxon>
        <taxon>fabids</taxon>
        <taxon>Malpighiales</taxon>
        <taxon>Salicaceae</taxon>
        <taxon>Saliceae</taxon>
        <taxon>Populus</taxon>
    </lineage>
</organism>
<reference evidence="2" key="1">
    <citation type="submission" date="2018-10" db="EMBL/GenBank/DDBJ databases">
        <title>Population genomic analysis revealed the cold adaptation of white poplar.</title>
        <authorList>
            <person name="Liu Y.-J."/>
        </authorList>
    </citation>
    <scope>NUCLEOTIDE SEQUENCE [LARGE SCALE GENOMIC DNA]</scope>
    <source>
        <strain evidence="2">PAL-ZL1</strain>
    </source>
</reference>
<dbReference type="PROSITE" id="PS50011">
    <property type="entry name" value="PROTEIN_KINASE_DOM"/>
    <property type="match status" value="1"/>
</dbReference>
<dbReference type="STRING" id="43335.A0A4U5NMF8"/>
<dbReference type="PANTHER" id="PTHR24361">
    <property type="entry name" value="MITOGEN-ACTIVATED KINASE KINASE KINASE"/>
    <property type="match status" value="1"/>
</dbReference>
<dbReference type="GO" id="GO:0004674">
    <property type="term" value="F:protein serine/threonine kinase activity"/>
    <property type="evidence" value="ECO:0007669"/>
    <property type="project" value="TreeGrafter"/>
</dbReference>
<evidence type="ECO:0000259" key="1">
    <source>
        <dbReference type="PROSITE" id="PS50011"/>
    </source>
</evidence>
<dbReference type="Gene3D" id="1.10.510.10">
    <property type="entry name" value="Transferase(Phosphotransferase) domain 1"/>
    <property type="match status" value="1"/>
</dbReference>
<dbReference type="SMART" id="SM00220">
    <property type="entry name" value="S_TKc"/>
    <property type="match status" value="1"/>
</dbReference>
<comment type="caution">
    <text evidence="2">The sequence shown here is derived from an EMBL/GenBank/DDBJ whole genome shotgun (WGS) entry which is preliminary data.</text>
</comment>
<dbReference type="InterPro" id="IPR011009">
    <property type="entry name" value="Kinase-like_dom_sf"/>
</dbReference>
<dbReference type="InterPro" id="IPR000719">
    <property type="entry name" value="Prot_kinase_dom"/>
</dbReference>
<dbReference type="GO" id="GO:0005737">
    <property type="term" value="C:cytoplasm"/>
    <property type="evidence" value="ECO:0007669"/>
    <property type="project" value="TreeGrafter"/>
</dbReference>
<dbReference type="EMBL" id="RCHU01001022">
    <property type="protein sequence ID" value="TKR83930.1"/>
    <property type="molecule type" value="Genomic_DNA"/>
</dbReference>
<name>A0A4U5NMF8_POPAL</name>
<dbReference type="GO" id="GO:0005524">
    <property type="term" value="F:ATP binding"/>
    <property type="evidence" value="ECO:0007669"/>
    <property type="project" value="InterPro"/>
</dbReference>
<dbReference type="PROSITE" id="PS00108">
    <property type="entry name" value="PROTEIN_KINASE_ST"/>
    <property type="match status" value="1"/>
</dbReference>
<dbReference type="SUPFAM" id="SSF56112">
    <property type="entry name" value="Protein kinase-like (PK-like)"/>
    <property type="match status" value="1"/>
</dbReference>